<accession>E3BFH4</accession>
<dbReference type="RefSeq" id="WP_009599661.1">
    <property type="nucleotide sequence ID" value="NZ_AEIU01000022.1"/>
</dbReference>
<reference evidence="1 2" key="1">
    <citation type="journal article" date="2012" name="Int. J. Syst. Evol. Microbiol.">
        <title>Vibrio caribbeanicus sp. nov., isolated from the marine sponge Scleritoderma cyanea.</title>
        <authorList>
            <person name="Hoffmann M."/>
            <person name="Monday S.R."/>
            <person name="Allard M.W."/>
            <person name="Strain E.A."/>
            <person name="Whittaker P."/>
            <person name="Naum M."/>
            <person name="McCarthy P.J."/>
            <person name="Lopez J.V."/>
            <person name="Fischer M."/>
            <person name="Brown E.W."/>
        </authorList>
    </citation>
    <scope>NUCLEOTIDE SEQUENCE [LARGE SCALE GENOMIC DNA]</scope>
    <source>
        <strain evidence="1 2">ATCC BAA-2122</strain>
    </source>
</reference>
<organism evidence="1 2">
    <name type="scientific">Vibrio caribbeanicus ATCC BAA-2122</name>
    <dbReference type="NCBI Taxonomy" id="796620"/>
    <lineage>
        <taxon>Bacteria</taxon>
        <taxon>Pseudomonadati</taxon>
        <taxon>Pseudomonadota</taxon>
        <taxon>Gammaproteobacteria</taxon>
        <taxon>Vibrionales</taxon>
        <taxon>Vibrionaceae</taxon>
        <taxon>Vibrio</taxon>
    </lineage>
</organism>
<protein>
    <recommendedName>
        <fullName evidence="3">DUF3634 domain-containing protein</fullName>
    </recommendedName>
</protein>
<gene>
    <name evidence="1" type="ORF">VIBC2010_10197</name>
</gene>
<sequence length="103" mass="11826">MLTLLFITCTIIFWLVFIDRPVAKIKVQEGKIVACKGHIPHGFKKNLIEIGDKETFSGTIKVYMARSDAKLLFTRDIPKPVQQRIRNVFPHQGFKSKGKKRSI</sequence>
<comment type="caution">
    <text evidence="1">The sequence shown here is derived from an EMBL/GenBank/DDBJ whole genome shotgun (WGS) entry which is preliminary data.</text>
</comment>
<dbReference type="InterPro" id="IPR022090">
    <property type="entry name" value="DUF3634"/>
</dbReference>
<dbReference type="EMBL" id="AEIU01000022">
    <property type="protein sequence ID" value="EFP98152.1"/>
    <property type="molecule type" value="Genomic_DNA"/>
</dbReference>
<evidence type="ECO:0000313" key="1">
    <source>
        <dbReference type="EMBL" id="EFP98152.1"/>
    </source>
</evidence>
<dbReference type="Proteomes" id="UP000002943">
    <property type="component" value="Unassembled WGS sequence"/>
</dbReference>
<proteinExistence type="predicted"/>
<name>E3BFH4_9VIBR</name>
<dbReference type="eggNOG" id="ENOG502ZVYH">
    <property type="taxonomic scope" value="Bacteria"/>
</dbReference>
<dbReference type="Pfam" id="PF12321">
    <property type="entry name" value="DUF3634"/>
    <property type="match status" value="1"/>
</dbReference>
<dbReference type="STRING" id="796620.VIBC2010_10197"/>
<evidence type="ECO:0000313" key="2">
    <source>
        <dbReference type="Proteomes" id="UP000002943"/>
    </source>
</evidence>
<keyword evidence="2" id="KW-1185">Reference proteome</keyword>
<dbReference type="AlphaFoldDB" id="E3BFH4"/>
<evidence type="ECO:0008006" key="3">
    <source>
        <dbReference type="Google" id="ProtNLM"/>
    </source>
</evidence>
<dbReference type="OrthoDB" id="6264785at2"/>